<dbReference type="Proteomes" id="UP000070544">
    <property type="component" value="Unassembled WGS sequence"/>
</dbReference>
<dbReference type="EMBL" id="KQ965732">
    <property type="protein sequence ID" value="KXS21467.1"/>
    <property type="molecule type" value="Genomic_DNA"/>
</dbReference>
<dbReference type="GO" id="GO:0046872">
    <property type="term" value="F:metal ion binding"/>
    <property type="evidence" value="ECO:0007669"/>
    <property type="project" value="UniProtKB-KW"/>
</dbReference>
<organism evidence="5 6">
    <name type="scientific">Gonapodya prolifera (strain JEL478)</name>
    <name type="common">Monoblepharis prolifera</name>
    <dbReference type="NCBI Taxonomy" id="1344416"/>
    <lineage>
        <taxon>Eukaryota</taxon>
        <taxon>Fungi</taxon>
        <taxon>Fungi incertae sedis</taxon>
        <taxon>Chytridiomycota</taxon>
        <taxon>Chytridiomycota incertae sedis</taxon>
        <taxon>Monoblepharidomycetes</taxon>
        <taxon>Monoblepharidales</taxon>
        <taxon>Gonapodyaceae</taxon>
        <taxon>Gonapodya</taxon>
    </lineage>
</organism>
<reference evidence="5 6" key="1">
    <citation type="journal article" date="2015" name="Genome Biol. Evol.">
        <title>Phylogenomic analyses indicate that early fungi evolved digesting cell walls of algal ancestors of land plants.</title>
        <authorList>
            <person name="Chang Y."/>
            <person name="Wang S."/>
            <person name="Sekimoto S."/>
            <person name="Aerts A.L."/>
            <person name="Choi C."/>
            <person name="Clum A."/>
            <person name="LaButti K.M."/>
            <person name="Lindquist E.A."/>
            <person name="Yee Ngan C."/>
            <person name="Ohm R.A."/>
            <person name="Salamov A.A."/>
            <person name="Grigoriev I.V."/>
            <person name="Spatafora J.W."/>
            <person name="Berbee M.L."/>
        </authorList>
    </citation>
    <scope>NUCLEOTIDE SEQUENCE [LARGE SCALE GENOMIC DNA]</scope>
    <source>
        <strain evidence="5 6">JEL478</strain>
    </source>
</reference>
<feature type="compositionally biased region" description="Basic and acidic residues" evidence="4">
    <location>
        <begin position="43"/>
        <end position="54"/>
    </location>
</feature>
<dbReference type="InterPro" id="IPR011051">
    <property type="entry name" value="RmlC_Cupin_sf"/>
</dbReference>
<evidence type="ECO:0000256" key="3">
    <source>
        <dbReference type="ARBA" id="ARBA00023004"/>
    </source>
</evidence>
<accession>A0A139AXN1</accession>
<dbReference type="Pfam" id="PF07847">
    <property type="entry name" value="PCO_ADO"/>
    <property type="match status" value="1"/>
</dbReference>
<evidence type="ECO:0000256" key="2">
    <source>
        <dbReference type="ARBA" id="ARBA00023002"/>
    </source>
</evidence>
<evidence type="ECO:0000313" key="5">
    <source>
        <dbReference type="EMBL" id="KXS21467.1"/>
    </source>
</evidence>
<keyword evidence="2" id="KW-0560">Oxidoreductase</keyword>
<name>A0A139AXN1_GONPJ</name>
<protein>
    <submittedName>
        <fullName evidence="5">Uncharacterized protein</fullName>
    </submittedName>
</protein>
<proteinExistence type="predicted"/>
<dbReference type="InterPro" id="IPR012864">
    <property type="entry name" value="PCO/ADO"/>
</dbReference>
<feature type="region of interest" description="Disordered" evidence="4">
    <location>
        <begin position="29"/>
        <end position="85"/>
    </location>
</feature>
<sequence length="275" mass="29237">MAISGEETILVGDGIGVVDGDGGIGVVDGVEPTAGAGAAGIEGRQREDGLEREGGQMQSGPDESGKTPHAETAQDSGGQQAGNEGDQHQVSLTLPINQINALAPLPYSLIHDIAVTASSFFAHTLSPTANASSSLSTFSNALTALLAKVSLNHLNIQSPSAPIEYYPIFDSNLFTMCLFVLKKGANMPVHDHPGMSVFSRRRNPSRQILPTPLPTSVYPYPQPRLLPSKRPTPLFLFSFIVPTPPSVPFPSSHACPAYRPPRRHFRRCAPSLDIP</sequence>
<keyword evidence="6" id="KW-1185">Reference proteome</keyword>
<dbReference type="GO" id="GO:0016702">
    <property type="term" value="F:oxidoreductase activity, acting on single donors with incorporation of molecular oxygen, incorporation of two atoms of oxygen"/>
    <property type="evidence" value="ECO:0007669"/>
    <property type="project" value="InterPro"/>
</dbReference>
<dbReference type="OrthoDB" id="271433at2759"/>
<keyword evidence="3" id="KW-0408">Iron</keyword>
<dbReference type="SUPFAM" id="SSF51182">
    <property type="entry name" value="RmlC-like cupins"/>
    <property type="match status" value="1"/>
</dbReference>
<dbReference type="STRING" id="1344416.A0A139AXN1"/>
<evidence type="ECO:0000256" key="1">
    <source>
        <dbReference type="ARBA" id="ARBA00022723"/>
    </source>
</evidence>
<feature type="compositionally biased region" description="Polar residues" evidence="4">
    <location>
        <begin position="73"/>
        <end position="85"/>
    </location>
</feature>
<evidence type="ECO:0000313" key="6">
    <source>
        <dbReference type="Proteomes" id="UP000070544"/>
    </source>
</evidence>
<dbReference type="AlphaFoldDB" id="A0A139AXN1"/>
<keyword evidence="1" id="KW-0479">Metal-binding</keyword>
<gene>
    <name evidence="5" type="ORF">M427DRAFT_271099</name>
</gene>
<evidence type="ECO:0000256" key="4">
    <source>
        <dbReference type="SAM" id="MobiDB-lite"/>
    </source>
</evidence>